<evidence type="ECO:0000313" key="4">
    <source>
        <dbReference type="Proteomes" id="UP000006365"/>
    </source>
</evidence>
<feature type="compositionally biased region" description="Low complexity" evidence="1">
    <location>
        <begin position="144"/>
        <end position="157"/>
    </location>
</feature>
<feature type="region of interest" description="Disordered" evidence="1">
    <location>
        <begin position="1"/>
        <end position="48"/>
    </location>
</feature>
<dbReference type="EMBL" id="CP002364">
    <property type="protein sequence ID" value="ADW18371.1"/>
    <property type="molecule type" value="Genomic_DNA"/>
</dbReference>
<feature type="compositionally biased region" description="Polar residues" evidence="1">
    <location>
        <begin position="357"/>
        <end position="375"/>
    </location>
</feature>
<evidence type="ECO:0000259" key="2">
    <source>
        <dbReference type="Pfam" id="PF02120"/>
    </source>
</evidence>
<dbReference type="InterPro" id="IPR052563">
    <property type="entry name" value="FliK"/>
</dbReference>
<feature type="compositionally biased region" description="Polar residues" evidence="1">
    <location>
        <begin position="398"/>
        <end position="407"/>
    </location>
</feature>
<accession>A0A7U4DPP4</accession>
<dbReference type="Gene3D" id="3.30.750.140">
    <property type="match status" value="1"/>
</dbReference>
<evidence type="ECO:0000256" key="1">
    <source>
        <dbReference type="SAM" id="MobiDB-lite"/>
    </source>
</evidence>
<protein>
    <submittedName>
        <fullName evidence="3">Flagellar hook-length control protein-like, C-terminal domain protein</fullName>
    </submittedName>
</protein>
<gene>
    <name evidence="3" type="ordered locus">Despr_2227</name>
</gene>
<keyword evidence="3" id="KW-0966">Cell projection</keyword>
<feature type="region of interest" description="Disordered" evidence="1">
    <location>
        <begin position="140"/>
        <end position="159"/>
    </location>
</feature>
<sequence length="407" mass="43236">MLQGLSQDPSPFQTAASTSATVSQKDGTASTSGPLPAQHIGPDANTSPISSTTAALLGLQSAGNSNASAAAIGLSRGGQTSGPLPAQRTGPDTNTSPIQLGAGILPDAANQTGAAQPNGPQMIQNQYGQVITIYQGTGNEEEAGVSGSPGTTTATGTESKNLDFKNNYIHSHLPNEAPQNAAAQGESRQTDNSALDQQPEISNALNTETDAAATMESLQPQKGPMTFGQDNLPFMVSPQRPTSQPGFTHAAMEPPMYRLPSGTVVPEGTVVEQMVAHLSVNKRLETGTVNLRLHPQELGELRLEIKVEQDNIKAHIVAQNPQAQEMIDRHLPRLREALEQQGLNLQQVEVTVAANDNTRGEQFQENSTWQQPSRSPRNRMDARFTLEMDENFPKEPEATTSNLSVVA</sequence>
<dbReference type="PANTHER" id="PTHR37533">
    <property type="entry name" value="FLAGELLAR HOOK-LENGTH CONTROL PROTEIN"/>
    <property type="match status" value="1"/>
</dbReference>
<keyword evidence="3" id="KW-0282">Flagellum</keyword>
<keyword evidence="3" id="KW-0969">Cilium</keyword>
<dbReference type="KEGG" id="dpr:Despr_2227"/>
<dbReference type="PANTHER" id="PTHR37533:SF2">
    <property type="entry name" value="FLAGELLAR HOOK-LENGTH CONTROL PROTEIN"/>
    <property type="match status" value="1"/>
</dbReference>
<dbReference type="AlphaFoldDB" id="A0A7U4DPP4"/>
<keyword evidence="4" id="KW-1185">Reference proteome</keyword>
<dbReference type="CDD" id="cd17470">
    <property type="entry name" value="T3SS_Flik_C"/>
    <property type="match status" value="1"/>
</dbReference>
<proteinExistence type="predicted"/>
<dbReference type="InterPro" id="IPR021136">
    <property type="entry name" value="Flagellar_hook_control-like_C"/>
</dbReference>
<name>A0A7U4DPP4_DESPD</name>
<evidence type="ECO:0000313" key="3">
    <source>
        <dbReference type="EMBL" id="ADW18371.1"/>
    </source>
</evidence>
<reference evidence="3 4" key="1">
    <citation type="journal article" date="2011" name="Stand. Genomic Sci.">
        <title>Complete genome sequence of Desulfobulbus propionicus type strain (1pr3).</title>
        <authorList>
            <person name="Pagani I."/>
            <person name="Lapidus A."/>
            <person name="Nolan M."/>
            <person name="Lucas S."/>
            <person name="Hammon N."/>
            <person name="Deshpande S."/>
            <person name="Cheng J.F."/>
            <person name="Chertkov O."/>
            <person name="Davenport K."/>
            <person name="Tapia R."/>
            <person name="Han C."/>
            <person name="Goodwin L."/>
            <person name="Pitluck S."/>
            <person name="Liolios K."/>
            <person name="Mavromatis K."/>
            <person name="Ivanova N."/>
            <person name="Mikhailova N."/>
            <person name="Pati A."/>
            <person name="Chen A."/>
            <person name="Palaniappan K."/>
            <person name="Land M."/>
            <person name="Hauser L."/>
            <person name="Chang Y.J."/>
            <person name="Jeffries C.D."/>
            <person name="Detter J.C."/>
            <person name="Brambilla E."/>
            <person name="Kannan K.P."/>
            <person name="Djao O.D."/>
            <person name="Rohde M."/>
            <person name="Pukall R."/>
            <person name="Spring S."/>
            <person name="Goker M."/>
            <person name="Sikorski J."/>
            <person name="Woyke T."/>
            <person name="Bristow J."/>
            <person name="Eisen J.A."/>
            <person name="Markowitz V."/>
            <person name="Hugenholtz P."/>
            <person name="Kyrpides N.C."/>
            <person name="Klenk H.P."/>
        </authorList>
    </citation>
    <scope>NUCLEOTIDE SEQUENCE [LARGE SCALE GENOMIC DNA]</scope>
    <source>
        <strain evidence="4">ATCC 33891 / DSM 2032 / 1pr3</strain>
    </source>
</reference>
<feature type="compositionally biased region" description="Polar residues" evidence="1">
    <location>
        <begin position="1"/>
        <end position="33"/>
    </location>
</feature>
<dbReference type="InterPro" id="IPR038610">
    <property type="entry name" value="FliK-like_C_sf"/>
</dbReference>
<feature type="region of interest" description="Disordered" evidence="1">
    <location>
        <begin position="73"/>
        <end position="101"/>
    </location>
</feature>
<feature type="region of interest" description="Disordered" evidence="1">
    <location>
        <begin position="357"/>
        <end position="407"/>
    </location>
</feature>
<organism evidence="3 4">
    <name type="scientific">Desulfobulbus propionicus (strain ATCC 33891 / DSM 2032 / VKM B-1956 / 1pr3)</name>
    <dbReference type="NCBI Taxonomy" id="577650"/>
    <lineage>
        <taxon>Bacteria</taxon>
        <taxon>Pseudomonadati</taxon>
        <taxon>Thermodesulfobacteriota</taxon>
        <taxon>Desulfobulbia</taxon>
        <taxon>Desulfobulbales</taxon>
        <taxon>Desulfobulbaceae</taxon>
        <taxon>Desulfobulbus</taxon>
    </lineage>
</organism>
<feature type="domain" description="Flagellar hook-length control protein-like C-terminal" evidence="2">
    <location>
        <begin position="283"/>
        <end position="356"/>
    </location>
</feature>
<feature type="compositionally biased region" description="Basic and acidic residues" evidence="1">
    <location>
        <begin position="378"/>
        <end position="397"/>
    </location>
</feature>
<dbReference type="Pfam" id="PF02120">
    <property type="entry name" value="Flg_hook"/>
    <property type="match status" value="1"/>
</dbReference>
<dbReference type="Proteomes" id="UP000006365">
    <property type="component" value="Chromosome"/>
</dbReference>